<organism evidence="3 4">
    <name type="scientific">Agromyces neolithicus</name>
    <dbReference type="NCBI Taxonomy" id="269420"/>
    <lineage>
        <taxon>Bacteria</taxon>
        <taxon>Bacillati</taxon>
        <taxon>Actinomycetota</taxon>
        <taxon>Actinomycetes</taxon>
        <taxon>Micrococcales</taxon>
        <taxon>Microbacteriaceae</taxon>
        <taxon>Agromyces</taxon>
    </lineage>
</organism>
<protein>
    <recommendedName>
        <fullName evidence="2">DUF4232 domain-containing protein</fullName>
    </recommendedName>
</protein>
<gene>
    <name evidence="3" type="ORF">GCM10009749_34450</name>
</gene>
<evidence type="ECO:0000313" key="4">
    <source>
        <dbReference type="Proteomes" id="UP001500002"/>
    </source>
</evidence>
<dbReference type="Pfam" id="PF14016">
    <property type="entry name" value="DUF4232"/>
    <property type="match status" value="1"/>
</dbReference>
<feature type="transmembrane region" description="Helical" evidence="1">
    <location>
        <begin position="95"/>
        <end position="117"/>
    </location>
</feature>
<evidence type="ECO:0000256" key="1">
    <source>
        <dbReference type="SAM" id="Phobius"/>
    </source>
</evidence>
<accession>A0ABN2MCQ4</accession>
<evidence type="ECO:0000313" key="3">
    <source>
        <dbReference type="EMBL" id="GAA1820806.1"/>
    </source>
</evidence>
<dbReference type="EMBL" id="BAAANJ010000021">
    <property type="protein sequence ID" value="GAA1820806.1"/>
    <property type="molecule type" value="Genomic_DNA"/>
</dbReference>
<reference evidence="3 4" key="1">
    <citation type="journal article" date="2019" name="Int. J. Syst. Evol. Microbiol.">
        <title>The Global Catalogue of Microorganisms (GCM) 10K type strain sequencing project: providing services to taxonomists for standard genome sequencing and annotation.</title>
        <authorList>
            <consortium name="The Broad Institute Genomics Platform"/>
            <consortium name="The Broad Institute Genome Sequencing Center for Infectious Disease"/>
            <person name="Wu L."/>
            <person name="Ma J."/>
        </authorList>
    </citation>
    <scope>NUCLEOTIDE SEQUENCE [LARGE SCALE GENOMIC DNA]</scope>
    <source>
        <strain evidence="3 4">JCM 14322</strain>
    </source>
</reference>
<keyword evidence="4" id="KW-1185">Reference proteome</keyword>
<evidence type="ECO:0000259" key="2">
    <source>
        <dbReference type="Pfam" id="PF14016"/>
    </source>
</evidence>
<dbReference type="Proteomes" id="UP001500002">
    <property type="component" value="Unassembled WGS sequence"/>
</dbReference>
<dbReference type="RefSeq" id="WP_344297867.1">
    <property type="nucleotide sequence ID" value="NZ_BAAANJ010000021.1"/>
</dbReference>
<keyword evidence="1" id="KW-0812">Transmembrane</keyword>
<dbReference type="InterPro" id="IPR025326">
    <property type="entry name" value="DUF4232"/>
</dbReference>
<proteinExistence type="predicted"/>
<feature type="transmembrane region" description="Helical" evidence="1">
    <location>
        <begin position="137"/>
        <end position="159"/>
    </location>
</feature>
<feature type="domain" description="DUF4232" evidence="2">
    <location>
        <begin position="247"/>
        <end position="377"/>
    </location>
</feature>
<comment type="caution">
    <text evidence="3">The sequence shown here is derived from an EMBL/GenBank/DDBJ whole genome shotgun (WGS) entry which is preliminary data.</text>
</comment>
<keyword evidence="1" id="KW-0472">Membrane</keyword>
<sequence>MRPTALLRFLLPGLVAVGAWFASDALSQFALSTTSPTISKALRLVAPATIQAPLSAPEPWGAWVAVASVLAVGAGYLFFSAVFRAGGGSAGFAAGWLAAVLAGVVAVGVPTGVQMAAAVLDRQLQAFPTPEVVDAAAFWGVVWGWLPALTATLLARAGASAVAAAPSADRPAPAGPGRRRVILVASSAVAAVLGLGALAIVTPLALDAQRAVDQAVIAESEPAAPEPVGVPIPEVAPGEWQIDPTWCTENQLAFTASTPDGAAGHRGMRITATNTSNAPCVVEGYPDLAFSDPVTNGFETSILHGDGMLTEPDAGPVRLDVAPGASVEADLSWNTLAHSDRDPAGFMHIAAYPGAVRQFVQVDTDITGGELEVTAWRAAAPAAAG</sequence>
<feature type="transmembrane region" description="Helical" evidence="1">
    <location>
        <begin position="180"/>
        <end position="206"/>
    </location>
</feature>
<feature type="transmembrane region" description="Helical" evidence="1">
    <location>
        <begin position="60"/>
        <end position="83"/>
    </location>
</feature>
<keyword evidence="1" id="KW-1133">Transmembrane helix</keyword>
<name>A0ABN2MCQ4_9MICO</name>